<dbReference type="PANTHER" id="PTHR20531:SF1">
    <property type="entry name" value="N-ALPHA-ACETYLTRANSFERASE 40"/>
    <property type="match status" value="1"/>
</dbReference>
<evidence type="ECO:0000256" key="7">
    <source>
        <dbReference type="ARBA" id="ARBA00022679"/>
    </source>
</evidence>
<dbReference type="Pfam" id="PF00583">
    <property type="entry name" value="Acetyltransf_1"/>
    <property type="match status" value="1"/>
</dbReference>
<comment type="caution">
    <text evidence="13">The sequence shown here is derived from an EMBL/GenBank/DDBJ whole genome shotgun (WGS) entry which is preliminary data.</text>
</comment>
<evidence type="ECO:0000256" key="1">
    <source>
        <dbReference type="ARBA" id="ARBA00004123"/>
    </source>
</evidence>
<dbReference type="Gene3D" id="3.40.630.30">
    <property type="match status" value="1"/>
</dbReference>
<dbReference type="EMBL" id="LGAV01000001">
    <property type="protein sequence ID" value="KOS16021.1"/>
    <property type="molecule type" value="Genomic_DNA"/>
</dbReference>
<dbReference type="GO" id="GO:0005737">
    <property type="term" value="C:cytoplasm"/>
    <property type="evidence" value="ECO:0007669"/>
    <property type="project" value="UniProtKB-SubCell"/>
</dbReference>
<dbReference type="InterPro" id="IPR039949">
    <property type="entry name" value="NAA40"/>
</dbReference>
<evidence type="ECO:0000256" key="8">
    <source>
        <dbReference type="ARBA" id="ARBA00023242"/>
    </source>
</evidence>
<accession>A0A0M8MYC4</accession>
<comment type="similarity">
    <text evidence="3">Belongs to the acetyltransferase family. NAA40 subfamily.</text>
</comment>
<dbReference type="STRING" id="77020.A0A0M8MYC4"/>
<evidence type="ECO:0000256" key="3">
    <source>
        <dbReference type="ARBA" id="ARBA00008870"/>
    </source>
</evidence>
<dbReference type="PANTHER" id="PTHR20531">
    <property type="entry name" value="N-ALPHA-ACETYLTRANSFERASE 40"/>
    <property type="match status" value="1"/>
</dbReference>
<name>A0A0M8MYC4_9BASI</name>
<evidence type="ECO:0000256" key="4">
    <source>
        <dbReference type="ARBA" id="ARBA00012950"/>
    </source>
</evidence>
<gene>
    <name evidence="13" type="ORF">Malapachy_3693</name>
</gene>
<dbReference type="GeneID" id="28730031"/>
<dbReference type="PROSITE" id="PS51186">
    <property type="entry name" value="GNAT"/>
    <property type="match status" value="1"/>
</dbReference>
<evidence type="ECO:0000313" key="13">
    <source>
        <dbReference type="EMBL" id="KOS16021.1"/>
    </source>
</evidence>
<dbReference type="GO" id="GO:1990189">
    <property type="term" value="F:protein N-terminal-serine acetyltransferase activity"/>
    <property type="evidence" value="ECO:0007669"/>
    <property type="project" value="UniProtKB-EC"/>
</dbReference>
<keyword evidence="6" id="KW-0963">Cytoplasm</keyword>
<comment type="catalytic activity">
    <reaction evidence="10">
        <text>N-terminal L-seryl-[histone H2A] + acetyl-CoA = N-terminal N(alpha)-acetyl-L-seryl-[histone H2A] + CoA + H(+)</text>
        <dbReference type="Rhea" id="RHEA:50600"/>
        <dbReference type="Rhea" id="RHEA-COMP:12742"/>
        <dbReference type="Rhea" id="RHEA-COMP:12744"/>
        <dbReference type="ChEBI" id="CHEBI:15378"/>
        <dbReference type="ChEBI" id="CHEBI:57287"/>
        <dbReference type="ChEBI" id="CHEBI:57288"/>
        <dbReference type="ChEBI" id="CHEBI:64738"/>
        <dbReference type="ChEBI" id="CHEBI:83690"/>
        <dbReference type="EC" id="2.3.1.257"/>
    </reaction>
</comment>
<keyword evidence="9" id="KW-0012">Acyltransferase</keyword>
<evidence type="ECO:0000256" key="6">
    <source>
        <dbReference type="ARBA" id="ARBA00022490"/>
    </source>
</evidence>
<keyword evidence="7" id="KW-0808">Transferase</keyword>
<dbReference type="GO" id="GO:0010485">
    <property type="term" value="F:histone H4 acetyltransferase activity"/>
    <property type="evidence" value="ECO:0007669"/>
    <property type="project" value="InterPro"/>
</dbReference>
<evidence type="ECO:0000256" key="10">
    <source>
        <dbReference type="ARBA" id="ARBA00047821"/>
    </source>
</evidence>
<comment type="catalytic activity">
    <reaction evidence="11">
        <text>N-terminal L-seryl-[histone H4] + acetyl-CoA = N-terminal N(alpha)-acetyl-L-seryl-[histone H4] + CoA + H(+)</text>
        <dbReference type="Rhea" id="RHEA:50596"/>
        <dbReference type="Rhea" id="RHEA-COMP:12740"/>
        <dbReference type="Rhea" id="RHEA-COMP:12743"/>
        <dbReference type="ChEBI" id="CHEBI:15378"/>
        <dbReference type="ChEBI" id="CHEBI:57287"/>
        <dbReference type="ChEBI" id="CHEBI:57288"/>
        <dbReference type="ChEBI" id="CHEBI:64738"/>
        <dbReference type="ChEBI" id="CHEBI:83690"/>
        <dbReference type="EC" id="2.3.1.257"/>
    </reaction>
</comment>
<evidence type="ECO:0000256" key="5">
    <source>
        <dbReference type="ARBA" id="ARBA00015043"/>
    </source>
</evidence>
<feature type="domain" description="N-acetyltransferase" evidence="12">
    <location>
        <begin position="23"/>
        <end position="184"/>
    </location>
</feature>
<dbReference type="SUPFAM" id="SSF55729">
    <property type="entry name" value="Acyl-CoA N-acyltransferases (Nat)"/>
    <property type="match status" value="1"/>
</dbReference>
<dbReference type="OrthoDB" id="424551at2759"/>
<dbReference type="InterPro" id="IPR000182">
    <property type="entry name" value="GNAT_dom"/>
</dbReference>
<dbReference type="EC" id="2.3.1.257" evidence="4"/>
<dbReference type="GO" id="GO:0005634">
    <property type="term" value="C:nucleus"/>
    <property type="evidence" value="ECO:0007669"/>
    <property type="project" value="UniProtKB-SubCell"/>
</dbReference>
<dbReference type="CDD" id="cd04301">
    <property type="entry name" value="NAT_SF"/>
    <property type="match status" value="1"/>
</dbReference>
<evidence type="ECO:0000259" key="12">
    <source>
        <dbReference type="PROSITE" id="PS51186"/>
    </source>
</evidence>
<dbReference type="VEuPathDB" id="FungiDB:Malapachy_3693"/>
<comment type="subcellular location">
    <subcellularLocation>
        <location evidence="2">Cytoplasm</location>
    </subcellularLocation>
    <subcellularLocation>
        <location evidence="1">Nucleus</location>
    </subcellularLocation>
</comment>
<evidence type="ECO:0000256" key="9">
    <source>
        <dbReference type="ARBA" id="ARBA00023315"/>
    </source>
</evidence>
<dbReference type="GO" id="GO:0043998">
    <property type="term" value="F:histone H2A acetyltransferase activity"/>
    <property type="evidence" value="ECO:0007669"/>
    <property type="project" value="InterPro"/>
</dbReference>
<dbReference type="AlphaFoldDB" id="A0A0M8MYC4"/>
<evidence type="ECO:0000313" key="14">
    <source>
        <dbReference type="Proteomes" id="UP000037751"/>
    </source>
</evidence>
<reference evidence="13 14" key="1">
    <citation type="submission" date="2015-07" db="EMBL/GenBank/DDBJ databases">
        <title>Draft Genome Sequence of Malassezia furfur CBS1878 and Malassezia pachydermatis CBS1879.</title>
        <authorList>
            <person name="Triana S."/>
            <person name="Ohm R."/>
            <person name="Gonzalez A."/>
            <person name="DeCock H."/>
            <person name="Restrepo S."/>
            <person name="Celis A."/>
        </authorList>
    </citation>
    <scope>NUCLEOTIDE SEQUENCE [LARGE SCALE GENOMIC DNA]</scope>
    <source>
        <strain evidence="13 14">CBS 1879</strain>
    </source>
</reference>
<organism evidence="13 14">
    <name type="scientific">Malassezia pachydermatis</name>
    <dbReference type="NCBI Taxonomy" id="77020"/>
    <lineage>
        <taxon>Eukaryota</taxon>
        <taxon>Fungi</taxon>
        <taxon>Dikarya</taxon>
        <taxon>Basidiomycota</taxon>
        <taxon>Ustilaginomycotina</taxon>
        <taxon>Malasseziomycetes</taxon>
        <taxon>Malasseziales</taxon>
        <taxon>Malasseziaceae</taxon>
        <taxon>Malassezia</taxon>
    </lineage>
</organism>
<sequence length="195" mass="22147">MHDQIFALFQANMEEMYEANGIWDVRSKRAELQHASSRYLLALPASDAEPASVARVCRRSARHMKGAPDTPTPLYGFIMWRFDTDDTVDGDPCADPGDDEVEVSYCYELQVDAAYRGRHIGTRLLTTLEHVSWRAHMRKVALTVFHMNQGARAFYKQRGYTADVTSPTADTNKEDEVDEVHYMILSTCNPSIKHS</sequence>
<dbReference type="InterPro" id="IPR016181">
    <property type="entry name" value="Acyl_CoA_acyltransferase"/>
</dbReference>
<proteinExistence type="inferred from homology"/>
<dbReference type="Proteomes" id="UP000037751">
    <property type="component" value="Unassembled WGS sequence"/>
</dbReference>
<evidence type="ECO:0000256" key="11">
    <source>
        <dbReference type="ARBA" id="ARBA00049524"/>
    </source>
</evidence>
<dbReference type="RefSeq" id="XP_017993653.1">
    <property type="nucleotide sequence ID" value="XM_018138155.1"/>
</dbReference>
<protein>
    <recommendedName>
        <fullName evidence="5">N-alpha-acetyltransferase 40</fullName>
        <ecNumber evidence="4">2.3.1.257</ecNumber>
    </recommendedName>
</protein>
<keyword evidence="14" id="KW-1185">Reference proteome</keyword>
<keyword evidence="8" id="KW-0539">Nucleus</keyword>
<evidence type="ECO:0000256" key="2">
    <source>
        <dbReference type="ARBA" id="ARBA00004496"/>
    </source>
</evidence>